<name>A0A6P3X009_DINQU</name>
<dbReference type="Pfam" id="PF14542">
    <property type="entry name" value="Acetyltransf_CG"/>
    <property type="match status" value="1"/>
</dbReference>
<dbReference type="PROSITE" id="PS51729">
    <property type="entry name" value="GNAT_YJDJ"/>
    <property type="match status" value="1"/>
</dbReference>
<evidence type="ECO:0000256" key="2">
    <source>
        <dbReference type="ARBA" id="ARBA00020243"/>
    </source>
</evidence>
<evidence type="ECO:0000313" key="6">
    <source>
        <dbReference type="RefSeq" id="XP_014471691.1"/>
    </source>
</evidence>
<evidence type="ECO:0000313" key="7">
    <source>
        <dbReference type="RefSeq" id="XP_014471692.1"/>
    </source>
</evidence>
<dbReference type="OrthoDB" id="74247at2759"/>
<evidence type="ECO:0000256" key="3">
    <source>
        <dbReference type="ARBA" id="ARBA00031876"/>
    </source>
</evidence>
<dbReference type="RefSeq" id="XP_014471692.1">
    <property type="nucleotide sequence ID" value="XM_014616206.1"/>
</dbReference>
<dbReference type="SUPFAM" id="SSF55729">
    <property type="entry name" value="Acyl-CoA N-acyltransferases (Nat)"/>
    <property type="match status" value="1"/>
</dbReference>
<dbReference type="PANTHER" id="PTHR31435:SF9">
    <property type="entry name" value="PROTEIN NATD1"/>
    <property type="match status" value="1"/>
</dbReference>
<dbReference type="InterPro" id="IPR045057">
    <property type="entry name" value="Gcn5-rel_NAT"/>
</dbReference>
<evidence type="ECO:0000256" key="1">
    <source>
        <dbReference type="ARBA" id="ARBA00006233"/>
    </source>
</evidence>
<dbReference type="RefSeq" id="XP_014471691.1">
    <property type="nucleotide sequence ID" value="XM_014616205.1"/>
</dbReference>
<evidence type="ECO:0000313" key="5">
    <source>
        <dbReference type="Proteomes" id="UP000515204"/>
    </source>
</evidence>
<organism evidence="5 6">
    <name type="scientific">Dinoponera quadriceps</name>
    <name type="common">South American ant</name>
    <dbReference type="NCBI Taxonomy" id="609295"/>
    <lineage>
        <taxon>Eukaryota</taxon>
        <taxon>Metazoa</taxon>
        <taxon>Ecdysozoa</taxon>
        <taxon>Arthropoda</taxon>
        <taxon>Hexapoda</taxon>
        <taxon>Insecta</taxon>
        <taxon>Pterygota</taxon>
        <taxon>Neoptera</taxon>
        <taxon>Endopterygota</taxon>
        <taxon>Hymenoptera</taxon>
        <taxon>Apocrita</taxon>
        <taxon>Aculeata</taxon>
        <taxon>Formicoidea</taxon>
        <taxon>Formicidae</taxon>
        <taxon>Ponerinae</taxon>
        <taxon>Ponerini</taxon>
        <taxon>Dinoponera</taxon>
    </lineage>
</organism>
<dbReference type="AlphaFoldDB" id="A0A6P3X009"/>
<feature type="domain" description="N-acetyltransferase" evidence="4">
    <location>
        <begin position="29"/>
        <end position="117"/>
    </location>
</feature>
<proteinExistence type="inferred from homology"/>
<gene>
    <name evidence="6 7" type="primary">LOC106742869</name>
</gene>
<dbReference type="PANTHER" id="PTHR31435">
    <property type="entry name" value="PROTEIN NATD1"/>
    <property type="match status" value="1"/>
</dbReference>
<evidence type="ECO:0000259" key="4">
    <source>
        <dbReference type="PROSITE" id="PS51729"/>
    </source>
</evidence>
<comment type="similarity">
    <text evidence="1">Belongs to the NATD1 family.</text>
</comment>
<dbReference type="InterPro" id="IPR031165">
    <property type="entry name" value="GNAT_YJDJ"/>
</dbReference>
<dbReference type="GeneID" id="106742869"/>
<dbReference type="Gene3D" id="3.40.630.30">
    <property type="match status" value="1"/>
</dbReference>
<sequence length="147" mass="17072">MGNFALKSCSVVWRQAGNSVTCRRFLHDVQHSRNHSFFVQLDDKSRAVLNYEADGRVLYMRSVVVPDKYRGRGLARLLAETAFTYAIVNNYYMYLQCEYLQTYYLTVKNFDLEKHIVGPSDILEDRSSLLLDLDTVHELPEPKNLQS</sequence>
<reference evidence="6 7" key="1">
    <citation type="submission" date="2025-04" db="UniProtKB">
        <authorList>
            <consortium name="RefSeq"/>
        </authorList>
    </citation>
    <scope>IDENTIFICATION</scope>
</reference>
<dbReference type="KEGG" id="dqu:106742869"/>
<accession>A0A6P3X009</accession>
<dbReference type="InterPro" id="IPR016181">
    <property type="entry name" value="Acyl_CoA_acyltransferase"/>
</dbReference>
<dbReference type="Proteomes" id="UP000515204">
    <property type="component" value="Unplaced"/>
</dbReference>
<protein>
    <recommendedName>
        <fullName evidence="2">Protein NATD1</fullName>
    </recommendedName>
    <alternativeName>
        <fullName evidence="3">N-acetyltransferase domain-containing protein 1</fullName>
    </alternativeName>
</protein>
<dbReference type="CDD" id="cd04301">
    <property type="entry name" value="NAT_SF"/>
    <property type="match status" value="1"/>
</dbReference>
<keyword evidence="5" id="KW-1185">Reference proteome</keyword>